<dbReference type="Pfam" id="PF03729">
    <property type="entry name" value="DUF308"/>
    <property type="match status" value="2"/>
</dbReference>
<feature type="transmembrane region" description="Helical" evidence="2">
    <location>
        <begin position="215"/>
        <end position="237"/>
    </location>
</feature>
<keyword evidence="2" id="KW-0472">Membrane</keyword>
<keyword evidence="2" id="KW-1133">Transmembrane helix</keyword>
<dbReference type="AlphaFoldDB" id="A0A087EKQ6"/>
<accession>A0A087EKQ6</accession>
<feature type="transmembrane region" description="Helical" evidence="2">
    <location>
        <begin position="190"/>
        <end position="209"/>
    </location>
</feature>
<dbReference type="Proteomes" id="UP000029080">
    <property type="component" value="Unassembled WGS sequence"/>
</dbReference>
<dbReference type="EMBL" id="JGZU01000002">
    <property type="protein sequence ID" value="KFJ08357.1"/>
    <property type="molecule type" value="Genomic_DNA"/>
</dbReference>
<dbReference type="PANTHER" id="PTHR34989">
    <property type="entry name" value="PROTEIN HDED"/>
    <property type="match status" value="1"/>
</dbReference>
<feature type="transmembrane region" description="Helical" evidence="2">
    <location>
        <begin position="75"/>
        <end position="94"/>
    </location>
</feature>
<feature type="transmembrane region" description="Helical" evidence="2">
    <location>
        <begin position="131"/>
        <end position="154"/>
    </location>
</feature>
<feature type="compositionally biased region" description="Polar residues" evidence="1">
    <location>
        <begin position="1"/>
        <end position="32"/>
    </location>
</feature>
<evidence type="ECO:0000256" key="2">
    <source>
        <dbReference type="SAM" id="Phobius"/>
    </source>
</evidence>
<protein>
    <recommendedName>
        <fullName evidence="5">HdeD family acid-resistance protein</fullName>
    </recommendedName>
</protein>
<keyword evidence="2" id="KW-0812">Transmembrane</keyword>
<dbReference type="InterPro" id="IPR005325">
    <property type="entry name" value="DUF308_memb"/>
</dbReference>
<dbReference type="STRING" id="356829.BITS_0873"/>
<comment type="caution">
    <text evidence="3">The sequence shown here is derived from an EMBL/GenBank/DDBJ whole genome shotgun (WGS) entry which is preliminary data.</text>
</comment>
<dbReference type="InterPro" id="IPR052712">
    <property type="entry name" value="Acid_resist_chaperone_HdeD"/>
</dbReference>
<organism evidence="3 4">
    <name type="scientific">Bifidobacterium tsurumiense</name>
    <dbReference type="NCBI Taxonomy" id="356829"/>
    <lineage>
        <taxon>Bacteria</taxon>
        <taxon>Bacillati</taxon>
        <taxon>Actinomycetota</taxon>
        <taxon>Actinomycetes</taxon>
        <taxon>Bifidobacteriales</taxon>
        <taxon>Bifidobacteriaceae</taxon>
        <taxon>Bifidobacterium</taxon>
    </lineage>
</organism>
<dbReference type="RefSeq" id="WP_229774821.1">
    <property type="nucleotide sequence ID" value="NZ_JAXEUP010000033.1"/>
</dbReference>
<dbReference type="GO" id="GO:0005886">
    <property type="term" value="C:plasma membrane"/>
    <property type="evidence" value="ECO:0007669"/>
    <property type="project" value="TreeGrafter"/>
</dbReference>
<proteinExistence type="predicted"/>
<feature type="transmembrane region" description="Helical" evidence="2">
    <location>
        <begin position="160"/>
        <end position="181"/>
    </location>
</feature>
<evidence type="ECO:0008006" key="5">
    <source>
        <dbReference type="Google" id="ProtNLM"/>
    </source>
</evidence>
<evidence type="ECO:0000256" key="1">
    <source>
        <dbReference type="SAM" id="MobiDB-lite"/>
    </source>
</evidence>
<feature type="region of interest" description="Disordered" evidence="1">
    <location>
        <begin position="1"/>
        <end position="41"/>
    </location>
</feature>
<gene>
    <name evidence="3" type="ORF">BITS_0873</name>
</gene>
<keyword evidence="4" id="KW-1185">Reference proteome</keyword>
<dbReference type="eggNOG" id="COG3247">
    <property type="taxonomic scope" value="Bacteria"/>
</dbReference>
<evidence type="ECO:0000313" key="3">
    <source>
        <dbReference type="EMBL" id="KFJ08357.1"/>
    </source>
</evidence>
<feature type="transmembrane region" description="Helical" evidence="2">
    <location>
        <begin position="100"/>
        <end position="119"/>
    </location>
</feature>
<sequence length="243" mass="25476">MTDPNNPDMTGRSYNDNEQPSNQGGQQANDNGSPYGPFASNPQGAPNGNPYAWQNDPFKLAAEQLTNRAKNAVRMSYGVIGAAALIFGIIVLFWPGATLAVIAAAFGIYFVISGIIRIVSAIVELGLPAGWRVLDILVGVLLTVGGIVVLKNAAVSGQTLAIVAALTIGIGWIAEGIMALVETWRLPQSGWAIFQGVISIIAGVVVLIAPLSSTIWMIIFGGAALVVIGITMLIRAFTFGKVR</sequence>
<dbReference type="PANTHER" id="PTHR34989:SF1">
    <property type="entry name" value="PROTEIN HDED"/>
    <property type="match status" value="1"/>
</dbReference>
<reference evidence="3 4" key="1">
    <citation type="submission" date="2014-03" db="EMBL/GenBank/DDBJ databases">
        <title>Genomics of Bifidobacteria.</title>
        <authorList>
            <person name="Ventura M."/>
            <person name="Milani C."/>
            <person name="Lugli G.A."/>
        </authorList>
    </citation>
    <scope>NUCLEOTIDE SEQUENCE [LARGE SCALE GENOMIC DNA]</scope>
    <source>
        <strain evidence="3 4">JCM 13495</strain>
    </source>
</reference>
<evidence type="ECO:0000313" key="4">
    <source>
        <dbReference type="Proteomes" id="UP000029080"/>
    </source>
</evidence>
<name>A0A087EKQ6_9BIFI</name>